<dbReference type="SMART" id="SM00028">
    <property type="entry name" value="TPR"/>
    <property type="match status" value="5"/>
</dbReference>
<dbReference type="PANTHER" id="PTHR19871:SF14">
    <property type="entry name" value="DUF4062 DOMAIN-CONTAINING PROTEIN"/>
    <property type="match status" value="1"/>
</dbReference>
<dbReference type="InterPro" id="IPR019734">
    <property type="entry name" value="TPR_rpt"/>
</dbReference>
<dbReference type="Pfam" id="PF01637">
    <property type="entry name" value="ATPase_2"/>
    <property type="match status" value="1"/>
</dbReference>
<dbReference type="InterPro" id="IPR011579">
    <property type="entry name" value="ATPase_dom"/>
</dbReference>
<dbReference type="SUPFAM" id="SSF52540">
    <property type="entry name" value="P-loop containing nucleoside triphosphate hydrolases"/>
    <property type="match status" value="1"/>
</dbReference>
<organism evidence="3 4">
    <name type="scientific">Aliarcobacter butzleri</name>
    <dbReference type="NCBI Taxonomy" id="28197"/>
    <lineage>
        <taxon>Bacteria</taxon>
        <taxon>Pseudomonadati</taxon>
        <taxon>Campylobacterota</taxon>
        <taxon>Epsilonproteobacteria</taxon>
        <taxon>Campylobacterales</taxon>
        <taxon>Arcobacteraceae</taxon>
        <taxon>Aliarcobacter</taxon>
    </lineage>
</organism>
<reference evidence="3" key="1">
    <citation type="journal article" date="2023" name="Antibiotics">
        <title>Genomic Characterization of Antibiotic-Resistant Campylobacterales Isolated from Chilean Poultry Meat.</title>
        <authorList>
            <person name="Concha-Toloza M."/>
            <person name="Lopez-Cantillo M."/>
            <person name="Molina-Mora J.A."/>
            <person name="Collado L."/>
        </authorList>
    </citation>
    <scope>NUCLEOTIDE SEQUENCE</scope>
    <source>
        <strain evidence="3">FR1p273A</strain>
    </source>
</reference>
<comment type="caution">
    <text evidence="3">The sequence shown here is derived from an EMBL/GenBank/DDBJ whole genome shotgun (WGS) entry which is preliminary data.</text>
</comment>
<dbReference type="Pfam" id="PF13271">
    <property type="entry name" value="DUF4062"/>
    <property type="match status" value="1"/>
</dbReference>
<dbReference type="Pfam" id="PF13181">
    <property type="entry name" value="TPR_8"/>
    <property type="match status" value="1"/>
</dbReference>
<dbReference type="InterPro" id="IPR027417">
    <property type="entry name" value="P-loop_NTPase"/>
</dbReference>
<reference evidence="3" key="2">
    <citation type="submission" date="2023-02" db="EMBL/GenBank/DDBJ databases">
        <authorList>
            <person name="Concha-Toloza M."/>
            <person name="Lopez-Cantillo M."/>
            <person name="Molina-Mora J."/>
            <person name="Collado L."/>
        </authorList>
    </citation>
    <scope>NUCLEOTIDE SEQUENCE</scope>
    <source>
        <strain evidence="3">FR1p273A</strain>
    </source>
</reference>
<dbReference type="GO" id="GO:0005524">
    <property type="term" value="F:ATP binding"/>
    <property type="evidence" value="ECO:0007669"/>
    <property type="project" value="InterPro"/>
</dbReference>
<accession>A0AAW6VTA0</accession>
<feature type="domain" description="ATPase" evidence="1">
    <location>
        <begin position="338"/>
        <end position="472"/>
    </location>
</feature>
<feature type="domain" description="DUF4062" evidence="2">
    <location>
        <begin position="8"/>
        <end position="93"/>
    </location>
</feature>
<dbReference type="Proteomes" id="UP001237843">
    <property type="component" value="Unassembled WGS sequence"/>
</dbReference>
<proteinExistence type="predicted"/>
<evidence type="ECO:0000313" key="3">
    <source>
        <dbReference type="EMBL" id="MDK2063153.1"/>
    </source>
</evidence>
<dbReference type="RefSeq" id="WP_284075135.1">
    <property type="nucleotide sequence ID" value="NZ_JAQTJH010000020.1"/>
</dbReference>
<evidence type="ECO:0000259" key="2">
    <source>
        <dbReference type="Pfam" id="PF13271"/>
    </source>
</evidence>
<name>A0AAW6VTA0_9BACT</name>
<evidence type="ECO:0000313" key="4">
    <source>
        <dbReference type="Proteomes" id="UP001237843"/>
    </source>
</evidence>
<protein>
    <submittedName>
        <fullName evidence="3">DUF4062 domain-containing protein</fullName>
    </submittedName>
</protein>
<dbReference type="PANTHER" id="PTHR19871">
    <property type="entry name" value="BETA TRANSDUCIN-RELATED PROTEIN"/>
    <property type="match status" value="1"/>
</dbReference>
<sequence length="1331" mass="157160">MNQGKTFRLFISSTFSDFSVERRLLQEYVFPEIKKYCNESNLNFQPIDLRWGVSNEAQLDQKTLELCLEEVRVSKINPHPNFLIMAGDRYGWIPLPYLIERSEYETILTNIQKEEDKELLNIWYKLDENQIPASYILCERKNEFVEYLKWEKVENQLRNILQSSVNKTSLSKADKEKYFMSATEHEVIEGIFKYLNTTPFQESILQKNKTFLEIDSENVYAYIRNIKSIDESYKNNFIDKDLKNVNKFKIGIKESIENNNILEVDIELDNISKDNMNGSLLYSYETIKNDQKSTFVEIMINNLKKSIDSYKNSIEKFSEDELEVFEQKSFKELKMKNFLGREESLQTINKYLNDNNNEAFVVYGKSGLGKSSLIAKAIDNAQNKYLNKKIVYRFVGSTVNLTTTSEILISILKELGITEEIRKIKNSKTLQEENEKIEEFYYRVYDHLKSIKEDTIIFIDAIDQLINEDEFLWLPKKLPNNLKIVISALKDDNYKEDSKYLEDINKVTKNIYELQAFDLNNAKELVINLLEKYNRKISQEQMNYVLDIYKNINSPLYIVVAIQDLKDWKSTDKNKTLAKTQKDEIKSFIDNLSNIHHHNQEFVKRVFAYISLTSGLSESELLELLSSDKEFLNKIAPETFHTNTTKELPIVIWSRLHTQIKEFLKLENVDNQNVMKFFHREFDNASELTQDEHEHLIELLQNLMFKYQDEDFYSNRWGKLYLEVLKKYYLEYEFDYKLNEYSQLFKYSQKIIEDLTNATYLSNIVNYLDKLGYKNHIINETKISIYYCKKSYYFTKFLYIRNPNIWINEYTTSLDSLAHDLVNIGKINEAIELQNEIKDILKPIYYQNPKKWIENYSICLNNLAKSLSDTGNIASAIKLYNEVKEILEPYYNNKSIKLTNIYSLVLNNLAKSLSDTGNIASAIKLYNEAIKIKKPLYNEFPDIHVGEYLSILNNLAFSMSLIGNFTETIKVINEAKEMIEPFYKENQHMWLNYYLTTLTNTAYFLDLFGESLSAIKIQTEMLEIMETIYNENPDRWNQTYIILLINLSNSLSENTNYIEAEKINYKLIDILKPLYLKYPNLWTTHYYKNLSSLSRTLSKTGNINKAIEFQLESFEMLKPLYQENKEYWGKDYLNCLNNLSVYLTNIGNYDNSLKYLTEAKYLLKSLYIKNPDLWAKDYSLCLKNLGSIFNKMQDTNKEIDYNKQALEIEKDQYNKNPELWVKKYLLNLNHLAVALSTIGKYNDSIKYLYEAKYLLKSLFIKNPDLWAREYVKCLNNLVICLSSLNSNEKTKEGINLLIEAKKIIEPFYQIDPNTWSKDFSKILNNLLNFRT</sequence>
<dbReference type="InterPro" id="IPR052752">
    <property type="entry name" value="NACHT-WD_repeat"/>
</dbReference>
<dbReference type="EMBL" id="JAQTJH010000020">
    <property type="protein sequence ID" value="MDK2063153.1"/>
    <property type="molecule type" value="Genomic_DNA"/>
</dbReference>
<dbReference type="Gene3D" id="3.40.50.300">
    <property type="entry name" value="P-loop containing nucleotide triphosphate hydrolases"/>
    <property type="match status" value="1"/>
</dbReference>
<dbReference type="InterPro" id="IPR025139">
    <property type="entry name" value="DUF4062"/>
</dbReference>
<dbReference type="Pfam" id="PF13374">
    <property type="entry name" value="TPR_10"/>
    <property type="match status" value="1"/>
</dbReference>
<dbReference type="SUPFAM" id="SSF48452">
    <property type="entry name" value="TPR-like"/>
    <property type="match status" value="2"/>
</dbReference>
<evidence type="ECO:0000259" key="1">
    <source>
        <dbReference type="Pfam" id="PF01637"/>
    </source>
</evidence>
<dbReference type="Gene3D" id="1.25.40.10">
    <property type="entry name" value="Tetratricopeptide repeat domain"/>
    <property type="match status" value="2"/>
</dbReference>
<dbReference type="InterPro" id="IPR011990">
    <property type="entry name" value="TPR-like_helical_dom_sf"/>
</dbReference>
<gene>
    <name evidence="3" type="ORF">PT520_11565</name>
</gene>